<sequence>LGFANSCGDRDVNQLGFATTSVVLVTATGGLYTVARHFAEAPAADSQVQAQLALTPAR</sequence>
<organism evidence="1 2">
    <name type="scientific">Batillaria attramentaria</name>
    <dbReference type="NCBI Taxonomy" id="370345"/>
    <lineage>
        <taxon>Eukaryota</taxon>
        <taxon>Metazoa</taxon>
        <taxon>Spiralia</taxon>
        <taxon>Lophotrochozoa</taxon>
        <taxon>Mollusca</taxon>
        <taxon>Gastropoda</taxon>
        <taxon>Caenogastropoda</taxon>
        <taxon>Sorbeoconcha</taxon>
        <taxon>Cerithioidea</taxon>
        <taxon>Batillariidae</taxon>
        <taxon>Batillaria</taxon>
    </lineage>
</organism>
<evidence type="ECO:0008006" key="3">
    <source>
        <dbReference type="Google" id="ProtNLM"/>
    </source>
</evidence>
<gene>
    <name evidence="1" type="ORF">BaRGS_00024987</name>
</gene>
<comment type="caution">
    <text evidence="1">The sequence shown here is derived from an EMBL/GenBank/DDBJ whole genome shotgun (WGS) entry which is preliminary data.</text>
</comment>
<dbReference type="Proteomes" id="UP001519460">
    <property type="component" value="Unassembled WGS sequence"/>
</dbReference>
<proteinExistence type="predicted"/>
<dbReference type="EMBL" id="JACVVK020000221">
    <property type="protein sequence ID" value="KAK7483771.1"/>
    <property type="molecule type" value="Genomic_DNA"/>
</dbReference>
<evidence type="ECO:0000313" key="2">
    <source>
        <dbReference type="Proteomes" id="UP001519460"/>
    </source>
</evidence>
<keyword evidence="2" id="KW-1185">Reference proteome</keyword>
<evidence type="ECO:0000313" key="1">
    <source>
        <dbReference type="EMBL" id="KAK7483771.1"/>
    </source>
</evidence>
<name>A0ABD0KA00_9CAEN</name>
<dbReference type="AlphaFoldDB" id="A0ABD0KA00"/>
<reference evidence="1 2" key="1">
    <citation type="journal article" date="2023" name="Sci. Data">
        <title>Genome assembly of the Korean intertidal mud-creeper Batillaria attramentaria.</title>
        <authorList>
            <person name="Patra A.K."/>
            <person name="Ho P.T."/>
            <person name="Jun S."/>
            <person name="Lee S.J."/>
            <person name="Kim Y."/>
            <person name="Won Y.J."/>
        </authorList>
    </citation>
    <scope>NUCLEOTIDE SEQUENCE [LARGE SCALE GENOMIC DNA]</scope>
    <source>
        <strain evidence="1">Wonlab-2016</strain>
    </source>
</reference>
<accession>A0ABD0KA00</accession>
<feature type="non-terminal residue" evidence="1">
    <location>
        <position position="1"/>
    </location>
</feature>
<protein>
    <recommendedName>
        <fullName evidence="3">MFS transporter</fullName>
    </recommendedName>
</protein>